<protein>
    <submittedName>
        <fullName evidence="1">DUF2867 domain-containing protein</fullName>
    </submittedName>
</protein>
<reference evidence="2" key="1">
    <citation type="submission" date="2018-09" db="EMBL/GenBank/DDBJ databases">
        <title>Paracoccus onubensis nov. sp. a moderate halophilic bacterium isolated from Gruta de las Maravillas (Aracena, Spain).</title>
        <authorList>
            <person name="Jurado V."/>
            <person name="Gutierrez-Patricio S."/>
            <person name="Gonzalez-Pimentel J.L."/>
            <person name="Miller A.Z."/>
            <person name="Laiz L."/>
            <person name="Saiz-Jimenez C."/>
        </authorList>
    </citation>
    <scope>NUCLEOTIDE SEQUENCE [LARGE SCALE GENOMIC DNA]</scope>
    <source>
        <strain evidence="2">DSM 26381</strain>
    </source>
</reference>
<evidence type="ECO:0000313" key="2">
    <source>
        <dbReference type="Proteomes" id="UP000283587"/>
    </source>
</evidence>
<evidence type="ECO:0000313" key="1">
    <source>
        <dbReference type="EMBL" id="RJL16556.1"/>
    </source>
</evidence>
<dbReference type="Pfam" id="PF11066">
    <property type="entry name" value="DUF2867"/>
    <property type="match status" value="1"/>
</dbReference>
<dbReference type="InterPro" id="IPR021295">
    <property type="entry name" value="DUF2867"/>
</dbReference>
<accession>A0A419A7S8</accession>
<dbReference type="Proteomes" id="UP000283587">
    <property type="component" value="Unassembled WGS sequence"/>
</dbReference>
<keyword evidence="2" id="KW-1185">Reference proteome</keyword>
<dbReference type="OrthoDB" id="7058586at2"/>
<dbReference type="AlphaFoldDB" id="A0A419A7S8"/>
<proteinExistence type="predicted"/>
<dbReference type="EMBL" id="QZEW01000032">
    <property type="protein sequence ID" value="RJL16556.1"/>
    <property type="molecule type" value="Genomic_DNA"/>
</dbReference>
<sequence length="162" mass="18172">MANPMAVENVLETPVDQLDYRHRDETFVEPGMTALEVYRAMTSYNPLFLRVAFRIRDALCRLVGIESIGGFSTGDLPRTVAAGNKLDFFDVHSISDDELVLYSDDRHLTVVVALQLDRETGLRQKLSITTSVKTKEFLGRIYMLPVKPAHGIIVRGMLDSIS</sequence>
<gene>
    <name evidence="1" type="ORF">D3P05_09345</name>
</gene>
<comment type="caution">
    <text evidence="1">The sequence shown here is derived from an EMBL/GenBank/DDBJ whole genome shotgun (WGS) entry which is preliminary data.</text>
</comment>
<name>A0A419A7S8_9RHOB</name>
<organism evidence="1 2">
    <name type="scientific">Paracoccus siganidrum</name>
    <dbReference type="NCBI Taxonomy" id="1276757"/>
    <lineage>
        <taxon>Bacteria</taxon>
        <taxon>Pseudomonadati</taxon>
        <taxon>Pseudomonadota</taxon>
        <taxon>Alphaproteobacteria</taxon>
        <taxon>Rhodobacterales</taxon>
        <taxon>Paracoccaceae</taxon>
        <taxon>Paracoccus</taxon>
    </lineage>
</organism>